<dbReference type="InterPro" id="IPR025383">
    <property type="entry name" value="MrpA_C/MbhD"/>
</dbReference>
<feature type="domain" description="NADH:quinone oxidoreductase/Mrp antiporter transmembrane" evidence="12">
    <location>
        <begin position="113"/>
        <end position="397"/>
    </location>
</feature>
<evidence type="ECO:0000259" key="15">
    <source>
        <dbReference type="Pfam" id="PF20501"/>
    </source>
</evidence>
<dbReference type="PANTHER" id="PTHR43373:SF1">
    <property type="entry name" value="NA(+)_H(+) ANTIPORTER SUBUNIT A"/>
    <property type="match status" value="1"/>
</dbReference>
<keyword evidence="6 10" id="KW-0812">Transmembrane</keyword>
<feature type="transmembrane region" description="Helical" evidence="11">
    <location>
        <begin position="192"/>
        <end position="217"/>
    </location>
</feature>
<dbReference type="InterPro" id="IPR001516">
    <property type="entry name" value="Proton_antipo_N"/>
</dbReference>
<name>A0A4R6B0B8_9RHOB</name>
<dbReference type="Pfam" id="PF13244">
    <property type="entry name" value="MbhD"/>
    <property type="match status" value="1"/>
</dbReference>
<dbReference type="Pfam" id="PF00361">
    <property type="entry name" value="Proton_antipo_M"/>
    <property type="match status" value="1"/>
</dbReference>
<feature type="transmembrane region" description="Helical" evidence="11">
    <location>
        <begin position="119"/>
        <end position="138"/>
    </location>
</feature>
<feature type="transmembrane region" description="Helical" evidence="11">
    <location>
        <begin position="57"/>
        <end position="84"/>
    </location>
</feature>
<dbReference type="GO" id="GO:0005886">
    <property type="term" value="C:plasma membrane"/>
    <property type="evidence" value="ECO:0007669"/>
    <property type="project" value="UniProtKB-SubCell"/>
</dbReference>
<dbReference type="Pfam" id="PF00662">
    <property type="entry name" value="Proton_antipo_N"/>
    <property type="match status" value="1"/>
</dbReference>
<feature type="transmembrane region" description="Helical" evidence="11">
    <location>
        <begin position="731"/>
        <end position="749"/>
    </location>
</feature>
<dbReference type="Pfam" id="PF20501">
    <property type="entry name" value="MbhE"/>
    <property type="match status" value="1"/>
</dbReference>
<evidence type="ECO:0000259" key="14">
    <source>
        <dbReference type="Pfam" id="PF13244"/>
    </source>
</evidence>
<evidence type="ECO:0000256" key="5">
    <source>
        <dbReference type="ARBA" id="ARBA00022475"/>
    </source>
</evidence>
<evidence type="ECO:0000256" key="10">
    <source>
        <dbReference type="RuleBase" id="RU000320"/>
    </source>
</evidence>
<evidence type="ECO:0000256" key="1">
    <source>
        <dbReference type="ARBA" id="ARBA00002378"/>
    </source>
</evidence>
<feature type="transmembrane region" description="Helical" evidence="11">
    <location>
        <begin position="309"/>
        <end position="333"/>
    </location>
</feature>
<reference evidence="16 17" key="1">
    <citation type="submission" date="2019-03" db="EMBL/GenBank/DDBJ databases">
        <title>Rhodobacteraceae bacterium SM1902, a new member of the family Rhodobacteraceae isolated from Yantai.</title>
        <authorList>
            <person name="Sun Y."/>
        </authorList>
    </citation>
    <scope>NUCLEOTIDE SEQUENCE [LARGE SCALE GENOMIC DNA]</scope>
    <source>
        <strain evidence="16 17">SM1902</strain>
    </source>
</reference>
<dbReference type="Proteomes" id="UP000294562">
    <property type="component" value="Unassembled WGS sequence"/>
</dbReference>
<keyword evidence="9 11" id="KW-0472">Membrane</keyword>
<accession>A0A4R6B0B8</accession>
<evidence type="ECO:0000259" key="12">
    <source>
        <dbReference type="Pfam" id="PF00361"/>
    </source>
</evidence>
<feature type="transmembrane region" description="Helical" evidence="11">
    <location>
        <begin position="12"/>
        <end position="37"/>
    </location>
</feature>
<dbReference type="InterPro" id="IPR001750">
    <property type="entry name" value="ND/Mrp_TM"/>
</dbReference>
<dbReference type="EMBL" id="SMZO01000007">
    <property type="protein sequence ID" value="TDL90551.1"/>
    <property type="molecule type" value="Genomic_DNA"/>
</dbReference>
<evidence type="ECO:0000259" key="13">
    <source>
        <dbReference type="Pfam" id="PF00662"/>
    </source>
</evidence>
<evidence type="ECO:0000256" key="3">
    <source>
        <dbReference type="ARBA" id="ARBA00022448"/>
    </source>
</evidence>
<keyword evidence="8" id="KW-0406">Ion transport</keyword>
<feature type="transmembrane region" description="Helical" evidence="11">
    <location>
        <begin position="286"/>
        <end position="303"/>
    </location>
</feature>
<evidence type="ECO:0000256" key="7">
    <source>
        <dbReference type="ARBA" id="ARBA00022989"/>
    </source>
</evidence>
<feature type="transmembrane region" description="Helical" evidence="11">
    <location>
        <begin position="229"/>
        <end position="245"/>
    </location>
</feature>
<feature type="transmembrane region" description="Helical" evidence="11">
    <location>
        <begin position="612"/>
        <end position="632"/>
    </location>
</feature>
<organism evidence="16 17">
    <name type="scientific">Meridianimarinicoccus aquatilis</name>
    <dbReference type="NCBI Taxonomy" id="2552766"/>
    <lineage>
        <taxon>Bacteria</taxon>
        <taxon>Pseudomonadati</taxon>
        <taxon>Pseudomonadota</taxon>
        <taxon>Alphaproteobacteria</taxon>
        <taxon>Rhodobacterales</taxon>
        <taxon>Paracoccaceae</taxon>
        <taxon>Meridianimarinicoccus</taxon>
    </lineage>
</organism>
<keyword evidence="17" id="KW-1185">Reference proteome</keyword>
<feature type="transmembrane region" description="Helical" evidence="11">
    <location>
        <begin position="435"/>
        <end position="455"/>
    </location>
</feature>
<comment type="caution">
    <text evidence="16">The sequence shown here is derived from an EMBL/GenBank/DDBJ whole genome shotgun (WGS) entry which is preliminary data.</text>
</comment>
<dbReference type="InterPro" id="IPR050616">
    <property type="entry name" value="CPA3_Na-H_Antiporter_A"/>
</dbReference>
<dbReference type="PANTHER" id="PTHR43373">
    <property type="entry name" value="NA(+)/H(+) ANTIPORTER SUBUNIT"/>
    <property type="match status" value="1"/>
</dbReference>
<feature type="transmembrane region" description="Helical" evidence="11">
    <location>
        <begin position="96"/>
        <end position="113"/>
    </location>
</feature>
<evidence type="ECO:0000256" key="9">
    <source>
        <dbReference type="ARBA" id="ARBA00023136"/>
    </source>
</evidence>
<dbReference type="GO" id="GO:0006811">
    <property type="term" value="P:monoatomic ion transport"/>
    <property type="evidence" value="ECO:0007669"/>
    <property type="project" value="UniProtKB-KW"/>
</dbReference>
<evidence type="ECO:0000313" key="17">
    <source>
        <dbReference type="Proteomes" id="UP000294562"/>
    </source>
</evidence>
<dbReference type="PRINTS" id="PR01434">
    <property type="entry name" value="NADHDHGNASE5"/>
</dbReference>
<feature type="domain" description="MrpA C-terminal/MbhD" evidence="14">
    <location>
        <begin position="597"/>
        <end position="660"/>
    </location>
</feature>
<dbReference type="GO" id="GO:0015297">
    <property type="term" value="F:antiporter activity"/>
    <property type="evidence" value="ECO:0007669"/>
    <property type="project" value="UniProtKB-KW"/>
</dbReference>
<feature type="domain" description="NADH-Ubiquinone oxidoreductase (complex I) chain 5 N-terminal" evidence="13">
    <location>
        <begin position="49"/>
        <end position="96"/>
    </location>
</feature>
<feature type="transmembrane region" description="Helical" evidence="11">
    <location>
        <begin position="586"/>
        <end position="605"/>
    </location>
</feature>
<comment type="function">
    <text evidence="1">NDH-1 shuttles electrons from NADH, via FMN and iron-sulfur (Fe-S) centers, to quinones in the respiratory chain. The immediate electron acceptor for the enzyme in this species is believed to be ubiquinone. Couples the redox reaction to proton translocation (for every two electrons transferred, four hydrogen ions are translocated across the cytoplasmic membrane), and thus conserves the redox energy in a proton gradient.</text>
</comment>
<dbReference type="AlphaFoldDB" id="A0A4R6B0B8"/>
<feature type="transmembrane region" description="Helical" evidence="11">
    <location>
        <begin position="257"/>
        <end position="277"/>
    </location>
</feature>
<feature type="transmembrane region" description="Helical" evidence="11">
    <location>
        <begin position="393"/>
        <end position="415"/>
    </location>
</feature>
<evidence type="ECO:0000256" key="11">
    <source>
        <dbReference type="SAM" id="Phobius"/>
    </source>
</evidence>
<proteinExistence type="predicted"/>
<feature type="domain" description="MrpA C-terminal/MbhE" evidence="15">
    <location>
        <begin position="672"/>
        <end position="751"/>
    </location>
</feature>
<evidence type="ECO:0000256" key="8">
    <source>
        <dbReference type="ARBA" id="ARBA00023065"/>
    </source>
</evidence>
<feature type="transmembrane region" description="Helical" evidence="11">
    <location>
        <begin position="354"/>
        <end position="373"/>
    </location>
</feature>
<keyword evidence="5" id="KW-1003">Cell membrane</keyword>
<feature type="transmembrane region" description="Helical" evidence="11">
    <location>
        <begin position="150"/>
        <end position="172"/>
    </location>
</feature>
<keyword evidence="3" id="KW-0813">Transport</keyword>
<evidence type="ECO:0000256" key="4">
    <source>
        <dbReference type="ARBA" id="ARBA00022449"/>
    </source>
</evidence>
<keyword evidence="7 11" id="KW-1133">Transmembrane helix</keyword>
<gene>
    <name evidence="16" type="ORF">E2L05_04505</name>
</gene>
<evidence type="ECO:0000256" key="2">
    <source>
        <dbReference type="ARBA" id="ARBA00004651"/>
    </source>
</evidence>
<feature type="transmembrane region" description="Helical" evidence="11">
    <location>
        <begin position="672"/>
        <end position="695"/>
    </location>
</feature>
<feature type="transmembrane region" description="Helical" evidence="11">
    <location>
        <begin position="638"/>
        <end position="660"/>
    </location>
</feature>
<feature type="transmembrane region" description="Helical" evidence="11">
    <location>
        <begin position="484"/>
        <end position="508"/>
    </location>
</feature>
<dbReference type="InterPro" id="IPR046806">
    <property type="entry name" value="MrpA_C/MbhE"/>
</dbReference>
<dbReference type="OrthoDB" id="9811798at2"/>
<comment type="subcellular location">
    <subcellularLocation>
        <location evidence="2">Cell membrane</location>
        <topology evidence="2">Multi-pass membrane protein</topology>
    </subcellularLocation>
    <subcellularLocation>
        <location evidence="10">Membrane</location>
        <topology evidence="10">Multi-pass membrane protein</topology>
    </subcellularLocation>
</comment>
<keyword evidence="4" id="KW-0050">Antiport</keyword>
<protein>
    <submittedName>
        <fullName evidence="16">DUF4040 domain-containing protein</fullName>
    </submittedName>
</protein>
<evidence type="ECO:0000313" key="16">
    <source>
        <dbReference type="EMBL" id="TDL90551.1"/>
    </source>
</evidence>
<evidence type="ECO:0000256" key="6">
    <source>
        <dbReference type="ARBA" id="ARBA00022692"/>
    </source>
</evidence>
<sequence>MAQNSDQSASFWTAASIVPPLIAAGLFAFFLSFLHPISAGESVRHAWEWIPSMGVELSFFIDGLSLTFALLISGIGVLVMLFSGKYMAGNPQHGRFSMYLVSFMLAMLGLVLSDNLLGLFVFWELTTITSFLLIGFNHDSKLSQRSAMQALLVTGTGGLAMLAGFLLIGSVSGTMELSELRGMGDILRDSPMYLPILLLVLAGAFTKSAQFPFHFWLPNAMAAPTPVSAYLHSATMVKGGVYLLARMHPNLSGTDVWLWTLVVFGAFTTVFASVLALKQNDLKQTLAYTTLMALGALVLFLAAPGGYAITAMATFLVVHSLYKAALFLMIGCVDHSTGTRDARRLGGLIRRMPITGVAGGLAALSMAGMYPFIGFIGKELLYKAGLESPASVLIVTGAIFLASALMFAVAGVVALKPFWGSAAHMPQLDRPIREAPIPMLAGPVILGVAGLFFGLNSHALQHAVTDPIVGAVLGDMEKAKDLHLWAGVNMALYLSLATFATGLVLYLFHKTLRERLIAAGERLMSFDAKWDSLLVAINAGAVKVTALIQPGILSRYLLVVFSTITLAIGGTILARGLDIGTPVLDGITYVHLIVFGLTVSGAFVAVITNSRIAAIAGLGVTGIGVALVFIQFGAPDVAITQILVEMLVVVLFSVAALKLPTLPQRLPFHNRGLHAIVAIGLGAVVTGVVIGITSVPLNMNLTEYFEKYSYPIAHGKNIVNVILVDFRAFDTFGEISVVAVAAISAYALLKQRKSGGTS</sequence>
<feature type="transmembrane region" description="Helical" evidence="11">
    <location>
        <begin position="556"/>
        <end position="574"/>
    </location>
</feature>